<sequence length="167" mass="18915">MRHELLNQFDAVTSELIQLLESLGPEALNQVPFEGSWTPGQIGEHLLKSYGVADTLRGTVQPTQRPYDQKAAEIRGVFLDFSTKMQSPPFLIPSEVPHDPEKLLVDLRQKLAAIRAVAETEDLTLTCLDFELPGTGTLTRWEWIDFVTVHTQRHVHQLKEALKQLFS</sequence>
<name>A0A840TIX9_9BACT</name>
<dbReference type="RefSeq" id="WP_184172766.1">
    <property type="nucleotide sequence ID" value="NZ_JACHGF010000002.1"/>
</dbReference>
<dbReference type="Gene3D" id="1.20.120.450">
    <property type="entry name" value="dinb family like domain"/>
    <property type="match status" value="1"/>
</dbReference>
<accession>A0A840TIX9</accession>
<gene>
    <name evidence="2" type="ORF">HNQ92_001530</name>
</gene>
<protein>
    <recommendedName>
        <fullName evidence="1">DinB-like domain-containing protein</fullName>
    </recommendedName>
</protein>
<reference evidence="2 3" key="1">
    <citation type="submission" date="2020-08" db="EMBL/GenBank/DDBJ databases">
        <title>Genomic Encyclopedia of Type Strains, Phase IV (KMG-IV): sequencing the most valuable type-strain genomes for metagenomic binning, comparative biology and taxonomic classification.</title>
        <authorList>
            <person name="Goeker M."/>
        </authorList>
    </citation>
    <scope>NUCLEOTIDE SEQUENCE [LARGE SCALE GENOMIC DNA]</scope>
    <source>
        <strain evidence="2 3">DSM 105074</strain>
    </source>
</reference>
<dbReference type="SUPFAM" id="SSF109854">
    <property type="entry name" value="DinB/YfiT-like putative metalloenzymes"/>
    <property type="match status" value="1"/>
</dbReference>
<dbReference type="Pfam" id="PF12867">
    <property type="entry name" value="DinB_2"/>
    <property type="match status" value="1"/>
</dbReference>
<comment type="caution">
    <text evidence="2">The sequence shown here is derived from an EMBL/GenBank/DDBJ whole genome shotgun (WGS) entry which is preliminary data.</text>
</comment>
<feature type="domain" description="DinB-like" evidence="1">
    <location>
        <begin position="8"/>
        <end position="158"/>
    </location>
</feature>
<dbReference type="AlphaFoldDB" id="A0A840TIX9"/>
<dbReference type="Proteomes" id="UP000557307">
    <property type="component" value="Unassembled WGS sequence"/>
</dbReference>
<dbReference type="EMBL" id="JACHGF010000002">
    <property type="protein sequence ID" value="MBB5283404.1"/>
    <property type="molecule type" value="Genomic_DNA"/>
</dbReference>
<proteinExistence type="predicted"/>
<dbReference type="InterPro" id="IPR024775">
    <property type="entry name" value="DinB-like"/>
</dbReference>
<evidence type="ECO:0000259" key="1">
    <source>
        <dbReference type="Pfam" id="PF12867"/>
    </source>
</evidence>
<keyword evidence="3" id="KW-1185">Reference proteome</keyword>
<organism evidence="2 3">
    <name type="scientific">Rhabdobacter roseus</name>
    <dbReference type="NCBI Taxonomy" id="1655419"/>
    <lineage>
        <taxon>Bacteria</taxon>
        <taxon>Pseudomonadati</taxon>
        <taxon>Bacteroidota</taxon>
        <taxon>Cytophagia</taxon>
        <taxon>Cytophagales</taxon>
        <taxon>Cytophagaceae</taxon>
        <taxon>Rhabdobacter</taxon>
    </lineage>
</organism>
<evidence type="ECO:0000313" key="2">
    <source>
        <dbReference type="EMBL" id="MBB5283404.1"/>
    </source>
</evidence>
<evidence type="ECO:0000313" key="3">
    <source>
        <dbReference type="Proteomes" id="UP000557307"/>
    </source>
</evidence>
<dbReference type="InterPro" id="IPR034660">
    <property type="entry name" value="DinB/YfiT-like"/>
</dbReference>